<evidence type="ECO:0000313" key="8">
    <source>
        <dbReference type="Proteomes" id="UP000219602"/>
    </source>
</evidence>
<dbReference type="InterPro" id="IPR052035">
    <property type="entry name" value="ZnF_BED_domain_contain"/>
</dbReference>
<organism evidence="7 8">
    <name type="scientific">Fusarium oxysporum f. sp. radicis-cucumerinum</name>
    <dbReference type="NCBI Taxonomy" id="327505"/>
    <lineage>
        <taxon>Eukaryota</taxon>
        <taxon>Fungi</taxon>
        <taxon>Dikarya</taxon>
        <taxon>Ascomycota</taxon>
        <taxon>Pezizomycotina</taxon>
        <taxon>Sordariomycetes</taxon>
        <taxon>Hypocreomycetidae</taxon>
        <taxon>Hypocreales</taxon>
        <taxon>Nectriaceae</taxon>
        <taxon>Fusarium</taxon>
        <taxon>Fusarium oxysporum species complex</taxon>
    </lineage>
</organism>
<evidence type="ECO:0000256" key="2">
    <source>
        <dbReference type="ARBA" id="ARBA00022723"/>
    </source>
</evidence>
<dbReference type="EMBL" id="MABQ02000012">
    <property type="protein sequence ID" value="PCD22142.1"/>
    <property type="molecule type" value="Genomic_DNA"/>
</dbReference>
<accession>A0A2H3GD43</accession>
<feature type="domain" description="HAT C-terminal dimerisation" evidence="6">
    <location>
        <begin position="323"/>
        <end position="397"/>
    </location>
</feature>
<dbReference type="Proteomes" id="UP000219602">
    <property type="component" value="Chromosome RC"/>
</dbReference>
<reference evidence="7 8" key="1">
    <citation type="journal article" date="2016" name="Environ. Microbiol.">
        <title>Effector profiles distinguish formae speciales of Fusarium oxysporum.</title>
        <authorList>
            <person name="van Dam P."/>
            <person name="Fokkens L."/>
            <person name="Schmidt S.M."/>
            <person name="Linmans J.H."/>
            <person name="Kistler H.C."/>
            <person name="Ma L.J."/>
            <person name="Rep M."/>
        </authorList>
    </citation>
    <scope>NUCLEOTIDE SEQUENCE [LARGE SCALE GENOMIC DNA]</scope>
    <source>
        <strain evidence="7 8">Forc016</strain>
    </source>
</reference>
<gene>
    <name evidence="7" type="ORF">AU210_015941</name>
</gene>
<keyword evidence="2" id="KW-0479">Metal-binding</keyword>
<dbReference type="AlphaFoldDB" id="A0A2H3GD43"/>
<dbReference type="InterPro" id="IPR012337">
    <property type="entry name" value="RNaseH-like_sf"/>
</dbReference>
<keyword evidence="4" id="KW-0862">Zinc</keyword>
<dbReference type="GO" id="GO:0008270">
    <property type="term" value="F:zinc ion binding"/>
    <property type="evidence" value="ECO:0007669"/>
    <property type="project" value="UniProtKB-KW"/>
</dbReference>
<comment type="caution">
    <text evidence="7">The sequence shown here is derived from an EMBL/GenBank/DDBJ whole genome shotgun (WGS) entry which is preliminary data.</text>
</comment>
<evidence type="ECO:0000256" key="5">
    <source>
        <dbReference type="ARBA" id="ARBA00023242"/>
    </source>
</evidence>
<evidence type="ECO:0000256" key="1">
    <source>
        <dbReference type="ARBA" id="ARBA00004123"/>
    </source>
</evidence>
<evidence type="ECO:0000256" key="4">
    <source>
        <dbReference type="ARBA" id="ARBA00022833"/>
    </source>
</evidence>
<dbReference type="GO" id="GO:0005634">
    <property type="term" value="C:nucleus"/>
    <property type="evidence" value="ECO:0007669"/>
    <property type="project" value="UniProtKB-SubCell"/>
</dbReference>
<reference evidence="7 8" key="2">
    <citation type="journal article" date="2017" name="Sci. Rep.">
        <title>A mobile pathogenicity chromosome in Fusarium oxysporum for infection of multiple cucurbit species.</title>
        <authorList>
            <person name="van Dam P."/>
            <person name="Fokkens L."/>
            <person name="Ayukawa Y."/>
            <person name="van der Gragt M."/>
            <person name="Ter Horst A."/>
            <person name="Brankovics B."/>
            <person name="Houterman P.M."/>
            <person name="Arie T."/>
            <person name="Rep M."/>
        </authorList>
    </citation>
    <scope>NUCLEOTIDE SEQUENCE [LARGE SCALE GENOMIC DNA]</scope>
    <source>
        <strain evidence="7 8">Forc016</strain>
    </source>
</reference>
<dbReference type="Pfam" id="PF05699">
    <property type="entry name" value="Dimer_Tnp_hAT"/>
    <property type="match status" value="1"/>
</dbReference>
<name>A0A2H3GD43_FUSOX</name>
<keyword evidence="3" id="KW-0863">Zinc-finger</keyword>
<dbReference type="STRING" id="327505.A0A2H3GD43"/>
<dbReference type="PANTHER" id="PTHR46481">
    <property type="entry name" value="ZINC FINGER BED DOMAIN-CONTAINING PROTEIN 4"/>
    <property type="match status" value="1"/>
</dbReference>
<dbReference type="GO" id="GO:0046983">
    <property type="term" value="F:protein dimerization activity"/>
    <property type="evidence" value="ECO:0007669"/>
    <property type="project" value="InterPro"/>
</dbReference>
<evidence type="ECO:0000259" key="6">
    <source>
        <dbReference type="Pfam" id="PF05699"/>
    </source>
</evidence>
<protein>
    <recommendedName>
        <fullName evidence="6">HAT C-terminal dimerisation domain-containing protein</fullName>
    </recommendedName>
</protein>
<keyword evidence="5" id="KW-0539">Nucleus</keyword>
<sequence length="421" mass="48394">MLFVHDTQALEDLDPDDFDEWTKRGPVGKLHNLVVWINRSNKATVILRRLQDDDPDKNYPGTLDVVLDNCTRWLSQYYMIERAIKLRRYLEELVDITIQTNRKLARSRSKVEKSRSSLPSCLEDDNLLIDADWEALDWFSNILAMFNSCLLRLEGDCQVRLRKGGAEAQCGMVWQVAIAYEFLLSTLERAKTESADRPESSYLSACINSAWAKLNKYYTKLDETPIYYTATVLHPGIQWAFLTRAYSGREGWIDKARYLIQTLWEEEYRDLPAQWEIADSNLPVAVRAREYNPFDSFQDELMSYPNSEEESVADEFERWQSTKQDTFSKHDNPLEYWSAKRFEYPRVAKMAIDVLSVPAMAAECERAFSSAGSMVSPQRTRLDASTIAVTQTVRSWLKAGLLEGYDGLLKETSGEVAGVVT</sequence>
<evidence type="ECO:0000313" key="7">
    <source>
        <dbReference type="EMBL" id="PCD22142.1"/>
    </source>
</evidence>
<comment type="subcellular location">
    <subcellularLocation>
        <location evidence="1">Nucleus</location>
    </subcellularLocation>
</comment>
<evidence type="ECO:0000256" key="3">
    <source>
        <dbReference type="ARBA" id="ARBA00022771"/>
    </source>
</evidence>
<dbReference type="SUPFAM" id="SSF53098">
    <property type="entry name" value="Ribonuclease H-like"/>
    <property type="match status" value="1"/>
</dbReference>
<dbReference type="InterPro" id="IPR008906">
    <property type="entry name" value="HATC_C_dom"/>
</dbReference>
<dbReference type="PANTHER" id="PTHR46481:SF10">
    <property type="entry name" value="ZINC FINGER BED DOMAIN-CONTAINING PROTEIN 39"/>
    <property type="match status" value="1"/>
</dbReference>
<proteinExistence type="predicted"/>